<keyword evidence="13 14" id="KW-0326">Glycosidase</keyword>
<evidence type="ECO:0000313" key="17">
    <source>
        <dbReference type="EMBL" id="MFC3115779.1"/>
    </source>
</evidence>
<comment type="function">
    <text evidence="2">Adenine glycosylase active on G-A mispairs. MutY also corrects error-prone DNA synthesis past GO lesions which are due to the oxidatively damaged form of guanine: 7,8-dihydro-8-oxoguanine (8-oxo-dGTP).</text>
</comment>
<feature type="compositionally biased region" description="Polar residues" evidence="15">
    <location>
        <begin position="363"/>
        <end position="373"/>
    </location>
</feature>
<dbReference type="NCBIfam" id="NF008132">
    <property type="entry name" value="PRK10880.1"/>
    <property type="match status" value="1"/>
</dbReference>
<dbReference type="Proteomes" id="UP001595555">
    <property type="component" value="Unassembled WGS sequence"/>
</dbReference>
<reference evidence="18" key="1">
    <citation type="journal article" date="2019" name="Int. J. Syst. Evol. Microbiol.">
        <title>The Global Catalogue of Microorganisms (GCM) 10K type strain sequencing project: providing services to taxonomists for standard genome sequencing and annotation.</title>
        <authorList>
            <consortium name="The Broad Institute Genomics Platform"/>
            <consortium name="The Broad Institute Genome Sequencing Center for Infectious Disease"/>
            <person name="Wu L."/>
            <person name="Ma J."/>
        </authorList>
    </citation>
    <scope>NUCLEOTIDE SEQUENCE [LARGE SCALE GENOMIC DNA]</scope>
    <source>
        <strain evidence="18">KCTC 52237</strain>
    </source>
</reference>
<dbReference type="InterPro" id="IPR029119">
    <property type="entry name" value="MutY_C"/>
</dbReference>
<dbReference type="Gene3D" id="3.90.79.10">
    <property type="entry name" value="Nucleoside Triphosphate Pyrophosphohydrolase"/>
    <property type="match status" value="1"/>
</dbReference>
<dbReference type="Gene3D" id="1.10.1670.10">
    <property type="entry name" value="Helix-hairpin-Helix base-excision DNA repair enzymes (C-terminal)"/>
    <property type="match status" value="1"/>
</dbReference>
<evidence type="ECO:0000256" key="2">
    <source>
        <dbReference type="ARBA" id="ARBA00002933"/>
    </source>
</evidence>
<dbReference type="InterPro" id="IPR023170">
    <property type="entry name" value="HhH_base_excis_C"/>
</dbReference>
<keyword evidence="12" id="KW-0234">DNA repair</keyword>
<evidence type="ECO:0000256" key="10">
    <source>
        <dbReference type="ARBA" id="ARBA00023004"/>
    </source>
</evidence>
<dbReference type="PANTHER" id="PTHR42944:SF1">
    <property type="entry name" value="ADENINE DNA GLYCOSYLASE"/>
    <property type="match status" value="1"/>
</dbReference>
<keyword evidence="18" id="KW-1185">Reference proteome</keyword>
<evidence type="ECO:0000256" key="7">
    <source>
        <dbReference type="ARBA" id="ARBA00022723"/>
    </source>
</evidence>
<dbReference type="InterPro" id="IPR000445">
    <property type="entry name" value="HhH_motif"/>
</dbReference>
<keyword evidence="8 14" id="KW-0227">DNA damage</keyword>
<evidence type="ECO:0000256" key="6">
    <source>
        <dbReference type="ARBA" id="ARBA00022485"/>
    </source>
</evidence>
<name>A0ABV7FIR5_9GAMM</name>
<dbReference type="EC" id="3.2.2.31" evidence="4 14"/>
<sequence>MTSELSINQDFSRRVLKWFDQYGRKHLPWQQDISAYRVWLSEIMLQQTQVTTVIPYFERFIAQFPSVQSLAAAPIDEVLHLWTGLGYYARARNLHKCAQQVVNQYGGEFPATVEALAELPGIGRSTAGAIVSIAFGQRAAILDGNVKRVLARYHAVEGWPGQSDVVNQLWEIAETYTPKKRANHYTQAMMDMGATLCTRSKPKCEQCPLREGCIAYAQGNPQDYPGKKPKKALPEKTVQLLMLRNPAGDLLLQQRPAQGIWGGLWSFPELALEADAQEYAEHHYGKVVALETWNTYRHTFSHYHLDITPVLIQLAKAPRAIGEATTHWYNPHQPSALGLAAPVKKLLEKIAQLDPRHSAAPKRTSTAKPNARQSLKKVK</sequence>
<dbReference type="Pfam" id="PF14815">
    <property type="entry name" value="NUDIX_4"/>
    <property type="match status" value="1"/>
</dbReference>
<dbReference type="CDD" id="cd00056">
    <property type="entry name" value="ENDO3c"/>
    <property type="match status" value="1"/>
</dbReference>
<dbReference type="InterPro" id="IPR003265">
    <property type="entry name" value="HhH-GPD_domain"/>
</dbReference>
<comment type="similarity">
    <text evidence="3 14">Belongs to the Nth/MutY family.</text>
</comment>
<keyword evidence="7" id="KW-0479">Metal-binding</keyword>
<dbReference type="GO" id="GO:0000701">
    <property type="term" value="F:purine-specific mismatch base pair DNA N-glycosylase activity"/>
    <property type="evidence" value="ECO:0007669"/>
    <property type="project" value="UniProtKB-EC"/>
</dbReference>
<dbReference type="RefSeq" id="WP_378118426.1">
    <property type="nucleotide sequence ID" value="NZ_JBHRTF010000004.1"/>
</dbReference>
<dbReference type="Gene3D" id="1.10.340.30">
    <property type="entry name" value="Hypothetical protein, domain 2"/>
    <property type="match status" value="1"/>
</dbReference>
<evidence type="ECO:0000259" key="16">
    <source>
        <dbReference type="SMART" id="SM00478"/>
    </source>
</evidence>
<comment type="cofactor">
    <cofactor evidence="14">
        <name>[4Fe-4S] cluster</name>
        <dbReference type="ChEBI" id="CHEBI:49883"/>
    </cofactor>
    <text evidence="14">Binds 1 [4Fe-4S] cluster.</text>
</comment>
<dbReference type="InterPro" id="IPR005760">
    <property type="entry name" value="A/G_AdeGlyc_MutY"/>
</dbReference>
<comment type="catalytic activity">
    <reaction evidence="1 14">
        <text>Hydrolyzes free adenine bases from 7,8-dihydro-8-oxoguanine:adenine mismatched double-stranded DNA, leaving an apurinic site.</text>
        <dbReference type="EC" id="3.2.2.31"/>
    </reaction>
</comment>
<comment type="caution">
    <text evidence="17">The sequence shown here is derived from an EMBL/GenBank/DDBJ whole genome shotgun (WGS) entry which is preliminary data.</text>
</comment>
<evidence type="ECO:0000256" key="15">
    <source>
        <dbReference type="SAM" id="MobiDB-lite"/>
    </source>
</evidence>
<dbReference type="PANTHER" id="PTHR42944">
    <property type="entry name" value="ADENINE DNA GLYCOSYLASE"/>
    <property type="match status" value="1"/>
</dbReference>
<evidence type="ECO:0000256" key="8">
    <source>
        <dbReference type="ARBA" id="ARBA00022763"/>
    </source>
</evidence>
<accession>A0ABV7FIR5</accession>
<keyword evidence="10 14" id="KW-0408">Iron</keyword>
<dbReference type="InterPro" id="IPR003651">
    <property type="entry name" value="Endonuclease3_FeS-loop_motif"/>
</dbReference>
<dbReference type="InterPro" id="IPR044298">
    <property type="entry name" value="MIG/MutY"/>
</dbReference>
<evidence type="ECO:0000256" key="13">
    <source>
        <dbReference type="ARBA" id="ARBA00023295"/>
    </source>
</evidence>
<dbReference type="SMART" id="SM00478">
    <property type="entry name" value="ENDO3c"/>
    <property type="match status" value="1"/>
</dbReference>
<dbReference type="PROSITE" id="PS00764">
    <property type="entry name" value="ENDONUCLEASE_III_1"/>
    <property type="match status" value="1"/>
</dbReference>
<evidence type="ECO:0000256" key="5">
    <source>
        <dbReference type="ARBA" id="ARBA00022023"/>
    </source>
</evidence>
<evidence type="ECO:0000256" key="9">
    <source>
        <dbReference type="ARBA" id="ARBA00022801"/>
    </source>
</evidence>
<dbReference type="InterPro" id="IPR004036">
    <property type="entry name" value="Endonuclease-III-like_CS2"/>
</dbReference>
<gene>
    <name evidence="17" type="primary">mutY</name>
    <name evidence="17" type="ORF">ACFODX_09445</name>
</gene>
<evidence type="ECO:0000256" key="11">
    <source>
        <dbReference type="ARBA" id="ARBA00023014"/>
    </source>
</evidence>
<evidence type="ECO:0000256" key="1">
    <source>
        <dbReference type="ARBA" id="ARBA00000843"/>
    </source>
</evidence>
<dbReference type="InterPro" id="IPR011257">
    <property type="entry name" value="DNA_glycosylase"/>
</dbReference>
<organism evidence="17 18">
    <name type="scientific">Cellvibrio fontiphilus</name>
    <dbReference type="NCBI Taxonomy" id="1815559"/>
    <lineage>
        <taxon>Bacteria</taxon>
        <taxon>Pseudomonadati</taxon>
        <taxon>Pseudomonadota</taxon>
        <taxon>Gammaproteobacteria</taxon>
        <taxon>Cellvibrionales</taxon>
        <taxon>Cellvibrionaceae</taxon>
        <taxon>Cellvibrio</taxon>
    </lineage>
</organism>
<feature type="region of interest" description="Disordered" evidence="15">
    <location>
        <begin position="354"/>
        <end position="379"/>
    </location>
</feature>
<protein>
    <recommendedName>
        <fullName evidence="5 14">Adenine DNA glycosylase</fullName>
        <ecNumber evidence="4 14">3.2.2.31</ecNumber>
    </recommendedName>
</protein>
<dbReference type="SUPFAM" id="SSF48150">
    <property type="entry name" value="DNA-glycosylase"/>
    <property type="match status" value="1"/>
</dbReference>
<evidence type="ECO:0000313" key="18">
    <source>
        <dbReference type="Proteomes" id="UP001595555"/>
    </source>
</evidence>
<dbReference type="EMBL" id="JBHRTF010000004">
    <property type="protein sequence ID" value="MFC3115779.1"/>
    <property type="molecule type" value="Genomic_DNA"/>
</dbReference>
<evidence type="ECO:0000256" key="4">
    <source>
        <dbReference type="ARBA" id="ARBA00012045"/>
    </source>
</evidence>
<dbReference type="InterPro" id="IPR015797">
    <property type="entry name" value="NUDIX_hydrolase-like_dom_sf"/>
</dbReference>
<evidence type="ECO:0000256" key="3">
    <source>
        <dbReference type="ARBA" id="ARBA00008343"/>
    </source>
</evidence>
<proteinExistence type="inferred from homology"/>
<evidence type="ECO:0000256" key="12">
    <source>
        <dbReference type="ARBA" id="ARBA00023204"/>
    </source>
</evidence>
<dbReference type="Pfam" id="PF00730">
    <property type="entry name" value="HhH-GPD"/>
    <property type="match status" value="1"/>
</dbReference>
<keyword evidence="11" id="KW-0411">Iron-sulfur</keyword>
<evidence type="ECO:0000256" key="14">
    <source>
        <dbReference type="RuleBase" id="RU365096"/>
    </source>
</evidence>
<dbReference type="PROSITE" id="PS01155">
    <property type="entry name" value="ENDONUCLEASE_III_2"/>
    <property type="match status" value="1"/>
</dbReference>
<dbReference type="Pfam" id="PF00633">
    <property type="entry name" value="HHH"/>
    <property type="match status" value="1"/>
</dbReference>
<dbReference type="InterPro" id="IPR004035">
    <property type="entry name" value="Endouclease-III_FeS-bd_BS"/>
</dbReference>
<dbReference type="CDD" id="cd03431">
    <property type="entry name" value="NUDIX_DNA_Glycosylase_C-MutY"/>
    <property type="match status" value="1"/>
</dbReference>
<keyword evidence="9 17" id="KW-0378">Hydrolase</keyword>
<dbReference type="SMART" id="SM00525">
    <property type="entry name" value="FES"/>
    <property type="match status" value="1"/>
</dbReference>
<dbReference type="NCBIfam" id="TIGR01084">
    <property type="entry name" value="mutY"/>
    <property type="match status" value="1"/>
</dbReference>
<dbReference type="Pfam" id="PF10576">
    <property type="entry name" value="EndIII_4Fe-2S"/>
    <property type="match status" value="1"/>
</dbReference>
<feature type="domain" description="HhH-GPD" evidence="16">
    <location>
        <begin position="44"/>
        <end position="195"/>
    </location>
</feature>
<dbReference type="SUPFAM" id="SSF55811">
    <property type="entry name" value="Nudix"/>
    <property type="match status" value="1"/>
</dbReference>
<keyword evidence="6" id="KW-0004">4Fe-4S</keyword>